<feature type="region of interest" description="Disordered" evidence="1">
    <location>
        <begin position="13"/>
        <end position="101"/>
    </location>
</feature>
<reference evidence="2 3" key="1">
    <citation type="journal article" date="2023" name="Plants (Basel)">
        <title>Bridging the Gap: Combining Genomics and Transcriptomics Approaches to Understand Stylosanthes scabra, an Orphan Legume from the Brazilian Caatinga.</title>
        <authorList>
            <person name="Ferreira-Neto J.R.C."/>
            <person name="da Silva M.D."/>
            <person name="Binneck E."/>
            <person name="de Melo N.F."/>
            <person name="da Silva R.H."/>
            <person name="de Melo A.L.T.M."/>
            <person name="Pandolfi V."/>
            <person name="Bustamante F.O."/>
            <person name="Brasileiro-Vidal A.C."/>
            <person name="Benko-Iseppon A.M."/>
        </authorList>
    </citation>
    <scope>NUCLEOTIDE SEQUENCE [LARGE SCALE GENOMIC DNA]</scope>
    <source>
        <tissue evidence="2">Leaves</tissue>
    </source>
</reference>
<sequence>MEAGLVAWNEYFGVPCETGPSDGDGAGPSVNTGDEEAPGSGSGDQYPLKEEDAKDGVDTGGEADNEATVTRASSSTQPRSINETEVDGPNGDGNHLIGNEMPRLTGAIQALERRVSQLEMDKWEFLLNMAELVQQMSALMNPEERTE</sequence>
<evidence type="ECO:0000313" key="2">
    <source>
        <dbReference type="EMBL" id="MED6218290.1"/>
    </source>
</evidence>
<feature type="compositionally biased region" description="Polar residues" evidence="1">
    <location>
        <begin position="67"/>
        <end position="83"/>
    </location>
</feature>
<evidence type="ECO:0000256" key="1">
    <source>
        <dbReference type="SAM" id="MobiDB-lite"/>
    </source>
</evidence>
<protein>
    <submittedName>
        <fullName evidence="2">Uncharacterized protein</fullName>
    </submittedName>
</protein>
<keyword evidence="3" id="KW-1185">Reference proteome</keyword>
<name>A0ABU6Z6T8_9FABA</name>
<organism evidence="2 3">
    <name type="scientific">Stylosanthes scabra</name>
    <dbReference type="NCBI Taxonomy" id="79078"/>
    <lineage>
        <taxon>Eukaryota</taxon>
        <taxon>Viridiplantae</taxon>
        <taxon>Streptophyta</taxon>
        <taxon>Embryophyta</taxon>
        <taxon>Tracheophyta</taxon>
        <taxon>Spermatophyta</taxon>
        <taxon>Magnoliopsida</taxon>
        <taxon>eudicotyledons</taxon>
        <taxon>Gunneridae</taxon>
        <taxon>Pentapetalae</taxon>
        <taxon>rosids</taxon>
        <taxon>fabids</taxon>
        <taxon>Fabales</taxon>
        <taxon>Fabaceae</taxon>
        <taxon>Papilionoideae</taxon>
        <taxon>50 kb inversion clade</taxon>
        <taxon>dalbergioids sensu lato</taxon>
        <taxon>Dalbergieae</taxon>
        <taxon>Pterocarpus clade</taxon>
        <taxon>Stylosanthes</taxon>
    </lineage>
</organism>
<gene>
    <name evidence="2" type="ORF">PIB30_025381</name>
</gene>
<dbReference type="Proteomes" id="UP001341840">
    <property type="component" value="Unassembled WGS sequence"/>
</dbReference>
<dbReference type="EMBL" id="JASCZI010271953">
    <property type="protein sequence ID" value="MED6218290.1"/>
    <property type="molecule type" value="Genomic_DNA"/>
</dbReference>
<evidence type="ECO:0000313" key="3">
    <source>
        <dbReference type="Proteomes" id="UP001341840"/>
    </source>
</evidence>
<feature type="compositionally biased region" description="Basic and acidic residues" evidence="1">
    <location>
        <begin position="47"/>
        <end position="57"/>
    </location>
</feature>
<accession>A0ABU6Z6T8</accession>
<comment type="caution">
    <text evidence="2">The sequence shown here is derived from an EMBL/GenBank/DDBJ whole genome shotgun (WGS) entry which is preliminary data.</text>
</comment>
<proteinExistence type="predicted"/>